<reference evidence="1 2" key="1">
    <citation type="submission" date="2020-04" db="EMBL/GenBank/DDBJ databases">
        <title>Genome sequence for Sphingorhabdus sp. strain M1.</title>
        <authorList>
            <person name="Park S.-J."/>
        </authorList>
    </citation>
    <scope>NUCLEOTIDE SEQUENCE [LARGE SCALE GENOMIC DNA]</scope>
    <source>
        <strain evidence="1 2">JK6</strain>
    </source>
</reference>
<dbReference type="EMBL" id="CP051217">
    <property type="protein sequence ID" value="QJB69939.1"/>
    <property type="molecule type" value="Genomic_DNA"/>
</dbReference>
<proteinExistence type="predicted"/>
<keyword evidence="2" id="KW-1185">Reference proteome</keyword>
<gene>
    <name evidence="1" type="ORF">HF685_12120</name>
</gene>
<evidence type="ECO:0000313" key="2">
    <source>
        <dbReference type="Proteomes" id="UP000501600"/>
    </source>
</evidence>
<evidence type="ECO:0000313" key="1">
    <source>
        <dbReference type="EMBL" id="QJB69939.1"/>
    </source>
</evidence>
<accession>A0A6H2DMP5</accession>
<sequence length="46" mass="5438">MTADDEKNGTEAVYDGMMKYLKVDKDRSSRSRNYRKAMDVKCRARF</sequence>
<dbReference type="RefSeq" id="WP_168820207.1">
    <property type="nucleotide sequence ID" value="NZ_CP051217.1"/>
</dbReference>
<dbReference type="KEGG" id="phao:HF685_12120"/>
<protein>
    <submittedName>
        <fullName evidence="1">Uncharacterized protein</fullName>
    </submittedName>
</protein>
<dbReference type="Proteomes" id="UP000501600">
    <property type="component" value="Chromosome"/>
</dbReference>
<organism evidence="1 2">
    <name type="scientific">Parasphingorhabdus halotolerans</name>
    <dbReference type="NCBI Taxonomy" id="2725558"/>
    <lineage>
        <taxon>Bacteria</taxon>
        <taxon>Pseudomonadati</taxon>
        <taxon>Pseudomonadota</taxon>
        <taxon>Alphaproteobacteria</taxon>
        <taxon>Sphingomonadales</taxon>
        <taxon>Sphingomonadaceae</taxon>
        <taxon>Parasphingorhabdus</taxon>
    </lineage>
</organism>
<dbReference type="AlphaFoldDB" id="A0A6H2DMP5"/>
<name>A0A6H2DMP5_9SPHN</name>